<reference evidence="2 3" key="1">
    <citation type="journal article" date="2018" name="Int. J. Syst. Evol. Microbiol.">
        <title>Uliginosibacterium sediminicola sp. nov., isolated from freshwater sediment.</title>
        <authorList>
            <person name="Hwang W.M."/>
            <person name="Kim S.M."/>
            <person name="Kang K."/>
            <person name="Ahn T.Y."/>
        </authorList>
    </citation>
    <scope>NUCLEOTIDE SEQUENCE [LARGE SCALE GENOMIC DNA]</scope>
    <source>
        <strain evidence="2 3">M1-21</strain>
    </source>
</reference>
<dbReference type="Pfam" id="PF02566">
    <property type="entry name" value="OsmC"/>
    <property type="match status" value="1"/>
</dbReference>
<evidence type="ECO:0000259" key="1">
    <source>
        <dbReference type="PROSITE" id="PS51664"/>
    </source>
</evidence>
<evidence type="ECO:0000313" key="3">
    <source>
        <dbReference type="Proteomes" id="UP001410394"/>
    </source>
</evidence>
<gene>
    <name evidence="2" type="ORF">ABDB84_18360</name>
</gene>
<dbReference type="InterPro" id="IPR003718">
    <property type="entry name" value="OsmC/Ohr_fam"/>
</dbReference>
<dbReference type="PANTHER" id="PTHR37809:SF1">
    <property type="entry name" value="RIBOSOMAL PROTEIN S12 METHYLTHIOTRANSFERASE ACCESSORY FACTOR YCAO"/>
    <property type="match status" value="1"/>
</dbReference>
<organism evidence="2 3">
    <name type="scientific">Uliginosibacterium sediminicola</name>
    <dbReference type="NCBI Taxonomy" id="2024550"/>
    <lineage>
        <taxon>Bacteria</taxon>
        <taxon>Pseudomonadati</taxon>
        <taxon>Pseudomonadota</taxon>
        <taxon>Betaproteobacteria</taxon>
        <taxon>Rhodocyclales</taxon>
        <taxon>Zoogloeaceae</taxon>
        <taxon>Uliginosibacterium</taxon>
    </lineage>
</organism>
<proteinExistence type="predicted"/>
<dbReference type="SUPFAM" id="SSF82784">
    <property type="entry name" value="OsmC-like"/>
    <property type="match status" value="1"/>
</dbReference>
<dbReference type="NCBIfam" id="TIGR00702">
    <property type="entry name" value="YcaO-type kinase domain"/>
    <property type="match status" value="1"/>
</dbReference>
<dbReference type="Gene3D" id="3.30.300.20">
    <property type="match status" value="1"/>
</dbReference>
<dbReference type="Gene3D" id="3.30.160.660">
    <property type="match status" value="1"/>
</dbReference>
<dbReference type="RefSeq" id="WP_345921232.1">
    <property type="nucleotide sequence ID" value="NZ_JBDIVE010000013.1"/>
</dbReference>
<accession>A0ABU9Z3J6</accession>
<protein>
    <submittedName>
        <fullName evidence="2">OsmC domain/YcaO domain-containing protein</fullName>
    </submittedName>
</protein>
<dbReference type="EMBL" id="JBDIVE010000013">
    <property type="protein sequence ID" value="MEN3070453.1"/>
    <property type="molecule type" value="Genomic_DNA"/>
</dbReference>
<dbReference type="InterPro" id="IPR003776">
    <property type="entry name" value="YcaO-like_dom"/>
</dbReference>
<dbReference type="NCBIfam" id="TIGR03549">
    <property type="entry name" value="OsmC domain/YcaO domain-containing protein"/>
    <property type="match status" value="1"/>
</dbReference>
<name>A0ABU9Z3J6_9RHOO</name>
<dbReference type="PROSITE" id="PS51664">
    <property type="entry name" value="YCAO"/>
    <property type="match status" value="1"/>
</dbReference>
<dbReference type="Pfam" id="PF02624">
    <property type="entry name" value="YcaO"/>
    <property type="match status" value="1"/>
</dbReference>
<feature type="domain" description="YcaO" evidence="1">
    <location>
        <begin position="206"/>
        <end position="574"/>
    </location>
</feature>
<comment type="caution">
    <text evidence="2">The sequence shown here is derived from an EMBL/GenBank/DDBJ whole genome shotgun (WGS) entry which is preliminary data.</text>
</comment>
<dbReference type="InterPro" id="IPR041080">
    <property type="entry name" value="YcaO_C"/>
</dbReference>
<dbReference type="Proteomes" id="UP001410394">
    <property type="component" value="Unassembled WGS sequence"/>
</dbReference>
<dbReference type="Pfam" id="PF18381">
    <property type="entry name" value="YcaO_C"/>
    <property type="match status" value="1"/>
</dbReference>
<dbReference type="NCBIfam" id="NF040716">
    <property type="entry name" value="YcaO_for_S12"/>
    <property type="match status" value="1"/>
</dbReference>
<evidence type="ECO:0000313" key="2">
    <source>
        <dbReference type="EMBL" id="MEN3070453.1"/>
    </source>
</evidence>
<dbReference type="InterPro" id="IPR015946">
    <property type="entry name" value="KH_dom-like_a/b"/>
</dbReference>
<keyword evidence="3" id="KW-1185">Reference proteome</keyword>
<dbReference type="InterPro" id="IPR036102">
    <property type="entry name" value="OsmC/Ohrsf"/>
</dbReference>
<dbReference type="InterPro" id="IPR019938">
    <property type="entry name" value="YcaO_dom_prot"/>
</dbReference>
<sequence>MEIKVNFLDKLRLEAKFDDFTVIADQPIRYKGDGSAPGPFDYFLASSALCAAYFVKLYCDTRGISTEHMRLSHNNMVDPENRYKQIFKIQIELPPDISEKDRQGILRSIDRCTVKRVVQNVPDFIIEEVESLDADAQALLLPNLAAGAGTCIAGKDLPLEETIANMSGVLADLGMKIEIASWRNIVPNVWSLHIRDAHSPMCFTNGKGASKESALASALGEFIERANCNHFYNDQFWGEDIANAPFVHYPDERWFKPGRKDALPKEILDDYCLAIYNADGELRGSHLYDTNSGNVARGICSLPYVRQSDGAVVYFPTNLIDNLFLSNGMSAGNTLVEAQVQCLSEIFERAVKREILEGEIALPDVPPEVLAKYPGILAGIQGLEEQGFPVLVKDASLGGQYPVMCVTLMNPRTGGVFASFGAHPSFEVALERSLTELLQGRSFEGLNDLPQPTFESNAVTEPNNFVEHFIDSSGVVSWRFFSAKHDYEFVEWDFSGQGKNSNAEEAASLFGILEAMGKEVYMAVYDKLGATACRILVPGYSEVYPVEDLIWDNTNKALAFRADILNLHSLDDDALRALLERLDDSELDVYTDIITLIGIEFDENTDWGQLTILELKLLINLALQEFEAAKELVEAFLQFNENTVERGLFYQALNVVLEVVLDDEQDGGLELADYEPNFRRMFGNARMDAVLGSVDGSVRFHGLTPTSMKLEGLDRHQRLIDSYKKMHSAQARVAALAS</sequence>
<dbReference type="PANTHER" id="PTHR37809">
    <property type="entry name" value="RIBOSOMAL PROTEIN S12 METHYLTHIOTRANSFERASE ACCESSORY FACTOR YCAO"/>
    <property type="match status" value="1"/>
</dbReference>